<evidence type="ECO:0000256" key="7">
    <source>
        <dbReference type="ARBA" id="ARBA00023242"/>
    </source>
</evidence>
<dbReference type="Proteomes" id="UP001177140">
    <property type="component" value="Unassembled WGS sequence"/>
</dbReference>
<name>A0AA41SIA4_PAPNU</name>
<dbReference type="SUPFAM" id="SSF55961">
    <property type="entry name" value="Bet v1-like"/>
    <property type="match status" value="1"/>
</dbReference>
<evidence type="ECO:0000256" key="4">
    <source>
        <dbReference type="ARBA" id="ARBA00022490"/>
    </source>
</evidence>
<dbReference type="InterPro" id="IPR023393">
    <property type="entry name" value="START-like_dom_sf"/>
</dbReference>
<dbReference type="GO" id="GO:0005737">
    <property type="term" value="C:cytoplasm"/>
    <property type="evidence" value="ECO:0007669"/>
    <property type="project" value="UniProtKB-SubCell"/>
</dbReference>
<reference evidence="9" key="1">
    <citation type="submission" date="2022-03" db="EMBL/GenBank/DDBJ databases">
        <title>A functionally conserved STORR gene fusion in Papaver species that diverged 16.8 million years ago.</title>
        <authorList>
            <person name="Catania T."/>
        </authorList>
    </citation>
    <scope>NUCLEOTIDE SEQUENCE</scope>
    <source>
        <strain evidence="9">S-191538</strain>
    </source>
</reference>
<gene>
    <name evidence="9" type="ORF">MKW94_024787</name>
</gene>
<dbReference type="PANTHER" id="PTHR31213">
    <property type="entry name" value="OS08G0374000 PROTEIN-RELATED"/>
    <property type="match status" value="1"/>
</dbReference>
<sequence length="181" mass="21166">MNENGISGMENEYIYRHHKHDEMRDNQCSSALVKHIKAPLHLVWSLVRRFDQPQKYKSFISRFVVQGDLEIGSVREVNVKSRLPATTSTERLELLDDEEHILRIMHGERQPRVSLWEIEPLTTFPMYPSSFPLRLKRPWPSCLPNPLVCLLIVFRRLKINLINVAHFGNVLYLTGRKCCSS</sequence>
<comment type="similarity">
    <text evidence="3">Belongs to the PYR/PYL/RCAR abscisic acid intracellular receptor family.</text>
</comment>
<keyword evidence="4" id="KW-0963">Cytoplasm</keyword>
<dbReference type="GO" id="GO:0005634">
    <property type="term" value="C:nucleus"/>
    <property type="evidence" value="ECO:0007669"/>
    <property type="project" value="UniProtKB-SubCell"/>
</dbReference>
<evidence type="ECO:0000256" key="1">
    <source>
        <dbReference type="ARBA" id="ARBA00004123"/>
    </source>
</evidence>
<dbReference type="EMBL" id="JAJJMA010151961">
    <property type="protein sequence ID" value="MCL7034973.1"/>
    <property type="molecule type" value="Genomic_DNA"/>
</dbReference>
<comment type="caution">
    <text evidence="9">The sequence shown here is derived from an EMBL/GenBank/DDBJ whole genome shotgun (WGS) entry which is preliminary data.</text>
</comment>
<evidence type="ECO:0000256" key="5">
    <source>
        <dbReference type="ARBA" id="ARBA00022682"/>
    </source>
</evidence>
<keyword evidence="10" id="KW-1185">Reference proteome</keyword>
<comment type="subcellular location">
    <subcellularLocation>
        <location evidence="2">Cytoplasm</location>
    </subcellularLocation>
    <subcellularLocation>
        <location evidence="1">Nucleus</location>
    </subcellularLocation>
</comment>
<keyword evidence="7" id="KW-0539">Nucleus</keyword>
<keyword evidence="5" id="KW-0938">Abscisic acid signaling pathway</keyword>
<keyword evidence="8" id="KW-0650">Protein phosphatase inhibitor</keyword>
<dbReference type="GO" id="GO:0004864">
    <property type="term" value="F:protein phosphatase inhibitor activity"/>
    <property type="evidence" value="ECO:0007669"/>
    <property type="project" value="UniProtKB-KW"/>
</dbReference>
<dbReference type="Pfam" id="PF10604">
    <property type="entry name" value="Polyketide_cyc2"/>
    <property type="match status" value="1"/>
</dbReference>
<evidence type="ECO:0000256" key="6">
    <source>
        <dbReference type="ARBA" id="ARBA00023170"/>
    </source>
</evidence>
<protein>
    <submittedName>
        <fullName evidence="9">Uncharacterized protein</fullName>
    </submittedName>
</protein>
<dbReference type="InterPro" id="IPR050279">
    <property type="entry name" value="Plant_def-hormone_signal"/>
</dbReference>
<proteinExistence type="inferred from homology"/>
<dbReference type="GO" id="GO:0038023">
    <property type="term" value="F:signaling receptor activity"/>
    <property type="evidence" value="ECO:0007669"/>
    <property type="project" value="TreeGrafter"/>
</dbReference>
<accession>A0AA41SIA4</accession>
<dbReference type="GO" id="GO:0010427">
    <property type="term" value="F:abscisic acid binding"/>
    <property type="evidence" value="ECO:0007669"/>
    <property type="project" value="TreeGrafter"/>
</dbReference>
<evidence type="ECO:0000256" key="8">
    <source>
        <dbReference type="ARBA" id="ARBA00023272"/>
    </source>
</evidence>
<evidence type="ECO:0000256" key="3">
    <source>
        <dbReference type="ARBA" id="ARBA00008594"/>
    </source>
</evidence>
<evidence type="ECO:0000256" key="2">
    <source>
        <dbReference type="ARBA" id="ARBA00004496"/>
    </source>
</evidence>
<dbReference type="Gene3D" id="3.30.530.20">
    <property type="match status" value="1"/>
</dbReference>
<evidence type="ECO:0000313" key="10">
    <source>
        <dbReference type="Proteomes" id="UP001177140"/>
    </source>
</evidence>
<dbReference type="InterPro" id="IPR019587">
    <property type="entry name" value="Polyketide_cyclase/dehydratase"/>
</dbReference>
<organism evidence="9 10">
    <name type="scientific">Papaver nudicaule</name>
    <name type="common">Iceland poppy</name>
    <dbReference type="NCBI Taxonomy" id="74823"/>
    <lineage>
        <taxon>Eukaryota</taxon>
        <taxon>Viridiplantae</taxon>
        <taxon>Streptophyta</taxon>
        <taxon>Embryophyta</taxon>
        <taxon>Tracheophyta</taxon>
        <taxon>Spermatophyta</taxon>
        <taxon>Magnoliopsida</taxon>
        <taxon>Ranunculales</taxon>
        <taxon>Papaveraceae</taxon>
        <taxon>Papaveroideae</taxon>
        <taxon>Papaver</taxon>
    </lineage>
</organism>
<keyword evidence="6" id="KW-0675">Receptor</keyword>
<dbReference type="AlphaFoldDB" id="A0AA41SIA4"/>
<dbReference type="GO" id="GO:0009738">
    <property type="term" value="P:abscisic acid-activated signaling pathway"/>
    <property type="evidence" value="ECO:0007669"/>
    <property type="project" value="UniProtKB-KW"/>
</dbReference>
<dbReference type="PANTHER" id="PTHR31213:SF4">
    <property type="entry name" value="ABSCISIC ACID RECEPTOR PYL8"/>
    <property type="match status" value="1"/>
</dbReference>
<evidence type="ECO:0000313" key="9">
    <source>
        <dbReference type="EMBL" id="MCL7034973.1"/>
    </source>
</evidence>